<dbReference type="AlphaFoldDB" id="A0ABD1DPL4"/>
<name>A0ABD1DPL4_CULPP</name>
<accession>A0ABD1DPL4</accession>
<dbReference type="EMBL" id="JBEHCU010004255">
    <property type="protein sequence ID" value="KAL1401712.1"/>
    <property type="molecule type" value="Genomic_DNA"/>
</dbReference>
<feature type="non-terminal residue" evidence="1">
    <location>
        <position position="1"/>
    </location>
</feature>
<dbReference type="Proteomes" id="UP001562425">
    <property type="component" value="Unassembled WGS sequence"/>
</dbReference>
<proteinExistence type="predicted"/>
<evidence type="ECO:0000313" key="2">
    <source>
        <dbReference type="Proteomes" id="UP001562425"/>
    </source>
</evidence>
<protein>
    <submittedName>
        <fullName evidence="1">Uncharacterized protein</fullName>
    </submittedName>
</protein>
<gene>
    <name evidence="1" type="ORF">pipiens_006408</name>
</gene>
<evidence type="ECO:0000313" key="1">
    <source>
        <dbReference type="EMBL" id="KAL1401712.1"/>
    </source>
</evidence>
<reference evidence="1 2" key="1">
    <citation type="submission" date="2024-05" db="EMBL/GenBank/DDBJ databases">
        <title>Culex pipiens pipiens assembly and annotation.</title>
        <authorList>
            <person name="Alout H."/>
            <person name="Durand T."/>
        </authorList>
    </citation>
    <scope>NUCLEOTIDE SEQUENCE [LARGE SCALE GENOMIC DNA]</scope>
    <source>
        <strain evidence="1">HA-2024</strain>
        <tissue evidence="1">Whole body</tissue>
    </source>
</reference>
<organism evidence="1 2">
    <name type="scientific">Culex pipiens pipiens</name>
    <name type="common">Northern house mosquito</name>
    <dbReference type="NCBI Taxonomy" id="38569"/>
    <lineage>
        <taxon>Eukaryota</taxon>
        <taxon>Metazoa</taxon>
        <taxon>Ecdysozoa</taxon>
        <taxon>Arthropoda</taxon>
        <taxon>Hexapoda</taxon>
        <taxon>Insecta</taxon>
        <taxon>Pterygota</taxon>
        <taxon>Neoptera</taxon>
        <taxon>Endopterygota</taxon>
        <taxon>Diptera</taxon>
        <taxon>Nematocera</taxon>
        <taxon>Culicoidea</taxon>
        <taxon>Culicidae</taxon>
        <taxon>Culicinae</taxon>
        <taxon>Culicini</taxon>
        <taxon>Culex</taxon>
        <taxon>Culex</taxon>
    </lineage>
</organism>
<keyword evidence="2" id="KW-1185">Reference proteome</keyword>
<comment type="caution">
    <text evidence="1">The sequence shown here is derived from an EMBL/GenBank/DDBJ whole genome shotgun (WGS) entry which is preliminary data.</text>
</comment>
<sequence length="58" mass="6661">PDTIWEPDEERFSKPLIPVPLQEIWKLVTGDAFFLTSGNLSASGRMLMMPTSSIFWLY</sequence>